<dbReference type="PANTHER" id="PTHR31528">
    <property type="entry name" value="4-AMINO-5-HYDROXYMETHYL-2-METHYLPYRIMIDINE PHOSPHATE SYNTHASE THI11-RELATED"/>
    <property type="match status" value="1"/>
</dbReference>
<dbReference type="SUPFAM" id="SSF53850">
    <property type="entry name" value="Periplasmic binding protein-like II"/>
    <property type="match status" value="1"/>
</dbReference>
<reference evidence="2" key="1">
    <citation type="submission" date="2020-11" db="EMBL/GenBank/DDBJ databases">
        <title>Carbohydrate-dependent, anaerobic sulfur respiration: A novel catabolism in halophilic archaea.</title>
        <authorList>
            <person name="Sorokin D.Y."/>
            <person name="Messina E."/>
            <person name="Smedile F."/>
            <person name="La Cono V."/>
            <person name="Hallsworth J.E."/>
            <person name="Yakimov M.M."/>
        </authorList>
    </citation>
    <scope>NUCLEOTIDE SEQUENCE</scope>
    <source>
        <strain evidence="2">AArc-S</strain>
    </source>
</reference>
<dbReference type="Proteomes" id="UP000663586">
    <property type="component" value="Chromosome"/>
</dbReference>
<dbReference type="Pfam" id="PF09084">
    <property type="entry name" value="NMT1"/>
    <property type="match status" value="1"/>
</dbReference>
<name>A0A897MSC1_9EURY</name>
<evidence type="ECO:0000313" key="3">
    <source>
        <dbReference type="Proteomes" id="UP000663586"/>
    </source>
</evidence>
<dbReference type="GeneID" id="70684014"/>
<feature type="domain" description="SsuA/THI5-like" evidence="1">
    <location>
        <begin position="66"/>
        <end position="253"/>
    </location>
</feature>
<proteinExistence type="predicted"/>
<dbReference type="Gene3D" id="3.40.190.10">
    <property type="entry name" value="Periplasmic binding protein-like II"/>
    <property type="match status" value="2"/>
</dbReference>
<dbReference type="GO" id="GO:0009228">
    <property type="term" value="P:thiamine biosynthetic process"/>
    <property type="evidence" value="ECO:0007669"/>
    <property type="project" value="InterPro"/>
</dbReference>
<gene>
    <name evidence="2" type="primary">tauA</name>
    <name evidence="2" type="ORF">AArcS_0632</name>
</gene>
<dbReference type="InterPro" id="IPR015168">
    <property type="entry name" value="SsuA/THI5"/>
</dbReference>
<dbReference type="RefSeq" id="WP_238478966.1">
    <property type="nucleotide sequence ID" value="NZ_CP064786.1"/>
</dbReference>
<dbReference type="EMBL" id="CP064786">
    <property type="protein sequence ID" value="QSG01859.1"/>
    <property type="molecule type" value="Genomic_DNA"/>
</dbReference>
<dbReference type="PROSITE" id="PS51257">
    <property type="entry name" value="PROKAR_LIPOPROTEIN"/>
    <property type="match status" value="1"/>
</dbReference>
<dbReference type="PANTHER" id="PTHR31528:SF3">
    <property type="entry name" value="THIAMINE BIOSYNTHESIS PROTEIN HI_0357-RELATED"/>
    <property type="match status" value="1"/>
</dbReference>
<keyword evidence="3" id="KW-1185">Reference proteome</keyword>
<protein>
    <submittedName>
        <fullName evidence="2">ABC-type nitrate/sulfonate/bicarbonate transportsystem, periplasmic component</fullName>
    </submittedName>
</protein>
<dbReference type="InterPro" id="IPR027939">
    <property type="entry name" value="NMT1/THI5"/>
</dbReference>
<accession>A0A897MSC1</accession>
<dbReference type="AlphaFoldDB" id="A0A897MSC1"/>
<evidence type="ECO:0000259" key="1">
    <source>
        <dbReference type="Pfam" id="PF09084"/>
    </source>
</evidence>
<evidence type="ECO:0000313" key="2">
    <source>
        <dbReference type="EMBL" id="QSG01859.1"/>
    </source>
</evidence>
<organism evidence="2 3">
    <name type="scientific">Natranaeroarchaeum sulfidigenes</name>
    <dbReference type="NCBI Taxonomy" id="2784880"/>
    <lineage>
        <taxon>Archaea</taxon>
        <taxon>Methanobacteriati</taxon>
        <taxon>Methanobacteriota</taxon>
        <taxon>Stenosarchaea group</taxon>
        <taxon>Halobacteria</taxon>
        <taxon>Halobacteriales</taxon>
        <taxon>Natronoarchaeaceae</taxon>
        <taxon>Natranaeroarchaeum</taxon>
    </lineage>
</organism>
<dbReference type="KEGG" id="hara:AArcS_0632"/>
<sequence>MQTTLDRSLATSRRRFLGVAAGASTVSLVGCLDAVGGDDTESASYRHRFERSGLASAVNDGGIALGSWEEENLSVEFRESSGSQAAVQSVNQGEDEFGNADTGAVLQAIEEGADLTMIGHVLEPMDGVVALDDAGISSWSDLEGETVGVFPWSIQGDLVRIAMQRNGADPDGVEFQDVQPGAHNTLLRQGELDANISYWPQSKVRLENEGYDVDTLDIATELNHLGVCLFTRDELVTDRPEFVGRFVRGWLRAHRSFVTDLEAVIDAHREQVVEFDEELERQTLGYIYESRVPTREIGEERGKGWIPAEKMENTRDVLTSIDYIEGEIPIEDTYTNEFIQENTELSTDTAEIYYEELESTYDREIE</sequence>